<dbReference type="AlphaFoldDB" id="A0A7J7LG76"/>
<dbReference type="Pfam" id="PF13966">
    <property type="entry name" value="zf-RVT"/>
    <property type="match status" value="1"/>
</dbReference>
<comment type="caution">
    <text evidence="2">The sequence shown here is derived from an EMBL/GenBank/DDBJ whole genome shotgun (WGS) entry which is preliminary data.</text>
</comment>
<organism evidence="2 3">
    <name type="scientific">Kingdonia uniflora</name>
    <dbReference type="NCBI Taxonomy" id="39325"/>
    <lineage>
        <taxon>Eukaryota</taxon>
        <taxon>Viridiplantae</taxon>
        <taxon>Streptophyta</taxon>
        <taxon>Embryophyta</taxon>
        <taxon>Tracheophyta</taxon>
        <taxon>Spermatophyta</taxon>
        <taxon>Magnoliopsida</taxon>
        <taxon>Ranunculales</taxon>
        <taxon>Circaeasteraceae</taxon>
        <taxon>Kingdonia</taxon>
    </lineage>
</organism>
<dbReference type="Proteomes" id="UP000541444">
    <property type="component" value="Unassembled WGS sequence"/>
</dbReference>
<name>A0A7J7LG76_9MAGN</name>
<gene>
    <name evidence="2" type="ORF">GIB67_001208</name>
</gene>
<dbReference type="InterPro" id="IPR026960">
    <property type="entry name" value="RVT-Znf"/>
</dbReference>
<dbReference type="PANTHER" id="PTHR47074">
    <property type="entry name" value="BNAC02G40300D PROTEIN"/>
    <property type="match status" value="1"/>
</dbReference>
<feature type="domain" description="Reverse transcriptase zinc-binding" evidence="1">
    <location>
        <begin position="138"/>
        <end position="224"/>
    </location>
</feature>
<sequence>MWTMHDKFAEFVQENWPQGVYGNCLSSLVYKLKRLKGALKFWNKEVFGDVKCNITKLQDRITEIDHLLLDEENTDLETELEIVKGDHASMLTQRGGVWHWKKLIYDIPQLYKVRLQNKFKIGTDDDKAIWEPAKSGDFTIKAAWDFWRIADTETNRLQWIWHKVLSPKIQVFNWKIWKCIIPVDVDDVVGKLIYLPSKCSCCLNSQVESIDHLLVNGDMKNAIWGHFSRVCGVRLIYNQTYWARQGTSLQMANKCTQMGVVKGVLPAIICWKIWTVRCKFRYEEVVFNQEDIIMSIINCLQDCLRNKRLNCLRNKKLAADLNFSDSLSALTLKLKAPKPVVKRMIVVRWLKPPVGYFKLNTDGSSVGNSGGEGGIVRNHGGVFIFAFSADLGMATNTAA</sequence>
<dbReference type="OrthoDB" id="1305538at2759"/>
<protein>
    <recommendedName>
        <fullName evidence="1">Reverse transcriptase zinc-binding domain-containing protein</fullName>
    </recommendedName>
</protein>
<reference evidence="2 3" key="1">
    <citation type="journal article" date="2020" name="IScience">
        <title>Genome Sequencing of the Endangered Kingdonia uniflora (Circaeasteraceae, Ranunculales) Reveals Potential Mechanisms of Evolutionary Specialization.</title>
        <authorList>
            <person name="Sun Y."/>
            <person name="Deng T."/>
            <person name="Zhang A."/>
            <person name="Moore M.J."/>
            <person name="Landis J.B."/>
            <person name="Lin N."/>
            <person name="Zhang H."/>
            <person name="Zhang X."/>
            <person name="Huang J."/>
            <person name="Zhang X."/>
            <person name="Sun H."/>
            <person name="Wang H."/>
        </authorList>
    </citation>
    <scope>NUCLEOTIDE SEQUENCE [LARGE SCALE GENOMIC DNA]</scope>
    <source>
        <strain evidence="2">TB1705</strain>
        <tissue evidence="2">Leaf</tissue>
    </source>
</reference>
<dbReference type="EMBL" id="JACGCM010002300">
    <property type="protein sequence ID" value="KAF6141656.1"/>
    <property type="molecule type" value="Genomic_DNA"/>
</dbReference>
<dbReference type="PANTHER" id="PTHR47074:SF75">
    <property type="entry name" value="RNASE H TYPE-1 DOMAIN-CONTAINING PROTEIN"/>
    <property type="match status" value="1"/>
</dbReference>
<proteinExistence type="predicted"/>
<keyword evidence="3" id="KW-1185">Reference proteome</keyword>
<dbReference type="InterPro" id="IPR052929">
    <property type="entry name" value="RNase_H-like_EbsB-rel"/>
</dbReference>
<accession>A0A7J7LG76</accession>
<evidence type="ECO:0000259" key="1">
    <source>
        <dbReference type="Pfam" id="PF13966"/>
    </source>
</evidence>
<evidence type="ECO:0000313" key="2">
    <source>
        <dbReference type="EMBL" id="KAF6141656.1"/>
    </source>
</evidence>
<evidence type="ECO:0000313" key="3">
    <source>
        <dbReference type="Proteomes" id="UP000541444"/>
    </source>
</evidence>